<dbReference type="EMBL" id="CAJZBQ010000017">
    <property type="protein sequence ID" value="CAG9317055.1"/>
    <property type="molecule type" value="Genomic_DNA"/>
</dbReference>
<evidence type="ECO:0000313" key="2">
    <source>
        <dbReference type="EMBL" id="CAG9317055.1"/>
    </source>
</evidence>
<evidence type="ECO:0000313" key="3">
    <source>
        <dbReference type="Proteomes" id="UP001162131"/>
    </source>
</evidence>
<feature type="transmembrane region" description="Helical" evidence="1">
    <location>
        <begin position="53"/>
        <end position="74"/>
    </location>
</feature>
<gene>
    <name evidence="2" type="ORF">BSTOLATCC_MIC17679</name>
</gene>
<keyword evidence="1" id="KW-1133">Transmembrane helix</keyword>
<evidence type="ECO:0000256" key="1">
    <source>
        <dbReference type="SAM" id="Phobius"/>
    </source>
</evidence>
<name>A0AAU9IY45_9CILI</name>
<proteinExistence type="predicted"/>
<keyword evidence="1" id="KW-0812">Transmembrane</keyword>
<organism evidence="2 3">
    <name type="scientific">Blepharisma stoltei</name>
    <dbReference type="NCBI Taxonomy" id="1481888"/>
    <lineage>
        <taxon>Eukaryota</taxon>
        <taxon>Sar</taxon>
        <taxon>Alveolata</taxon>
        <taxon>Ciliophora</taxon>
        <taxon>Postciliodesmatophora</taxon>
        <taxon>Heterotrichea</taxon>
        <taxon>Heterotrichida</taxon>
        <taxon>Blepharismidae</taxon>
        <taxon>Blepharisma</taxon>
    </lineage>
</organism>
<dbReference type="AlphaFoldDB" id="A0AAU9IY45"/>
<accession>A0AAU9IY45</accession>
<keyword evidence="1" id="KW-0472">Membrane</keyword>
<comment type="caution">
    <text evidence="2">The sequence shown here is derived from an EMBL/GenBank/DDBJ whole genome shotgun (WGS) entry which is preliminary data.</text>
</comment>
<sequence length="124" mass="14471">MKILVIFIAGVFSIRLSNLPQNSIEIENTNVEEYLEFTDAGENLEDGWEDEDILYFFIGAFVCCVICLICVAFTSSLSKQAKYYLIDARIRYQNRKTLEKYNRLPRKLEIPQENTIFENPFTPI</sequence>
<dbReference type="Proteomes" id="UP001162131">
    <property type="component" value="Unassembled WGS sequence"/>
</dbReference>
<protein>
    <submittedName>
        <fullName evidence="2">Uncharacterized protein</fullName>
    </submittedName>
</protein>
<reference evidence="2" key="1">
    <citation type="submission" date="2021-09" db="EMBL/GenBank/DDBJ databases">
        <authorList>
            <consortium name="AG Swart"/>
            <person name="Singh M."/>
            <person name="Singh A."/>
            <person name="Seah K."/>
            <person name="Emmerich C."/>
        </authorList>
    </citation>
    <scope>NUCLEOTIDE SEQUENCE</scope>
    <source>
        <strain evidence="2">ATCC30299</strain>
    </source>
</reference>
<keyword evidence="3" id="KW-1185">Reference proteome</keyword>